<dbReference type="GO" id="GO:0015074">
    <property type="term" value="P:DNA integration"/>
    <property type="evidence" value="ECO:0007669"/>
    <property type="project" value="InterPro"/>
</dbReference>
<comment type="caution">
    <text evidence="3">The sequence shown here is derived from an EMBL/GenBank/DDBJ whole genome shotgun (WGS) entry which is preliminary data.</text>
</comment>
<keyword evidence="4" id="KW-1185">Reference proteome</keyword>
<evidence type="ECO:0000313" key="4">
    <source>
        <dbReference type="Proteomes" id="UP000626220"/>
    </source>
</evidence>
<accession>A0A8J3H3X7</accession>
<dbReference type="PROSITE" id="PS51898">
    <property type="entry name" value="TYR_RECOMBINASE"/>
    <property type="match status" value="1"/>
</dbReference>
<proteinExistence type="predicted"/>
<dbReference type="Gene3D" id="1.10.443.10">
    <property type="entry name" value="Intergrase catalytic core"/>
    <property type="match status" value="1"/>
</dbReference>
<sequence>MPFDQNKPTTLADALARLAKSKTTDTRQRDRLSAINRVATMLGRNPADVPCDAPSLRHRLVGLHPVQHGLNAKSLANIKSALADALRATGCLPEDDPGTDRTTAWEAFLASASAPHQAWSLSRFTSYCCHRGIEPEAVDDGVMSAFQAYLDARLLTNDPSKLCKEMCQTWNGIVSRNGLPLASLTYEKGGQYRCRPLAIYPAPLRQEIATYIGRLSHVDIFDEEGPDKPLRPTSLRNTEAHVRQYLDGLVCAGADPQDLTTLAAVITPEKMKDAFRAIMTRRGANSKPVGLQNIAATMTAIARHHLKLDDKDLASIVNIKKRVTEDPKGMSQKNRERLGQFKDWENVVNLINLPAVLMEKVKGAESSRGNALVAMHAAAIAILLSCPVRAKNLASLDLDRHIILRRNGTHSLYTLRIEGAEVKNGEPIEAQLNSSNSRILHHYITVFRPHVSKARGSALFPKESDGKPRSAGNLGQTVMAVIQRETGLTVNAHLFRHIAAYLYLKERPGQFEAVRRMLKHRKLQTTMDFYAELSNQWAHDHYDEVVLSKFGGRRD</sequence>
<keyword evidence="1" id="KW-0233">DNA recombination</keyword>
<dbReference type="Proteomes" id="UP000626220">
    <property type="component" value="Unassembled WGS sequence"/>
</dbReference>
<feature type="domain" description="Tyr recombinase" evidence="2">
    <location>
        <begin position="348"/>
        <end position="543"/>
    </location>
</feature>
<reference evidence="3" key="1">
    <citation type="journal article" date="2014" name="Int. J. Syst. Evol. Microbiol.">
        <title>Complete genome sequence of Corynebacterium casei LMG S-19264T (=DSM 44701T), isolated from a smear-ripened cheese.</title>
        <authorList>
            <consortium name="US DOE Joint Genome Institute (JGI-PGF)"/>
            <person name="Walter F."/>
            <person name="Albersmeier A."/>
            <person name="Kalinowski J."/>
            <person name="Ruckert C."/>
        </authorList>
    </citation>
    <scope>NUCLEOTIDE SEQUENCE</scope>
    <source>
        <strain evidence="3">KCTC 42650</strain>
    </source>
</reference>
<evidence type="ECO:0000256" key="1">
    <source>
        <dbReference type="ARBA" id="ARBA00023172"/>
    </source>
</evidence>
<organism evidence="3 4">
    <name type="scientific">Seohaeicola zhoushanensis</name>
    <dbReference type="NCBI Taxonomy" id="1569283"/>
    <lineage>
        <taxon>Bacteria</taxon>
        <taxon>Pseudomonadati</taxon>
        <taxon>Pseudomonadota</taxon>
        <taxon>Alphaproteobacteria</taxon>
        <taxon>Rhodobacterales</taxon>
        <taxon>Roseobacteraceae</taxon>
        <taxon>Seohaeicola</taxon>
    </lineage>
</organism>
<dbReference type="GO" id="GO:0003677">
    <property type="term" value="F:DNA binding"/>
    <property type="evidence" value="ECO:0007669"/>
    <property type="project" value="InterPro"/>
</dbReference>
<evidence type="ECO:0000259" key="2">
    <source>
        <dbReference type="PROSITE" id="PS51898"/>
    </source>
</evidence>
<dbReference type="AlphaFoldDB" id="A0A8J3H3X7"/>
<protein>
    <recommendedName>
        <fullName evidence="2">Tyr recombinase domain-containing protein</fullName>
    </recommendedName>
</protein>
<dbReference type="GO" id="GO:0006310">
    <property type="term" value="P:DNA recombination"/>
    <property type="evidence" value="ECO:0007669"/>
    <property type="project" value="UniProtKB-KW"/>
</dbReference>
<dbReference type="InterPro" id="IPR013762">
    <property type="entry name" value="Integrase-like_cat_sf"/>
</dbReference>
<evidence type="ECO:0000313" key="3">
    <source>
        <dbReference type="EMBL" id="GHF76020.1"/>
    </source>
</evidence>
<dbReference type="InterPro" id="IPR002104">
    <property type="entry name" value="Integrase_catalytic"/>
</dbReference>
<name>A0A8J3H3X7_9RHOB</name>
<dbReference type="RefSeq" id="WP_189683140.1">
    <property type="nucleotide sequence ID" value="NZ_BNCJ01000051.1"/>
</dbReference>
<gene>
    <name evidence="3" type="ORF">GCM10017056_52970</name>
</gene>
<dbReference type="EMBL" id="BNCJ01000051">
    <property type="protein sequence ID" value="GHF76020.1"/>
    <property type="molecule type" value="Genomic_DNA"/>
</dbReference>
<dbReference type="InterPro" id="IPR011010">
    <property type="entry name" value="DNA_brk_join_enz"/>
</dbReference>
<dbReference type="SUPFAM" id="SSF56349">
    <property type="entry name" value="DNA breaking-rejoining enzymes"/>
    <property type="match status" value="1"/>
</dbReference>
<reference evidence="3" key="2">
    <citation type="submission" date="2020-09" db="EMBL/GenBank/DDBJ databases">
        <authorList>
            <person name="Sun Q."/>
            <person name="Kim S."/>
        </authorList>
    </citation>
    <scope>NUCLEOTIDE SEQUENCE</scope>
    <source>
        <strain evidence="3">KCTC 42650</strain>
    </source>
</reference>